<protein>
    <submittedName>
        <fullName evidence="2">Uncharacterized protein</fullName>
    </submittedName>
</protein>
<reference evidence="2" key="1">
    <citation type="submission" date="2023-08" db="EMBL/GenBank/DDBJ databases">
        <title>A de novo genome assembly of Solanum verrucosum Schlechtendal, a Mexican diploid species geographically isolated from the other diploid A-genome species in potato relatives.</title>
        <authorList>
            <person name="Hosaka K."/>
        </authorList>
    </citation>
    <scope>NUCLEOTIDE SEQUENCE</scope>
    <source>
        <tissue evidence="2">Young leaves</tissue>
    </source>
</reference>
<name>A0AAF0R222_SOLVR</name>
<evidence type="ECO:0000313" key="3">
    <source>
        <dbReference type="Proteomes" id="UP001234989"/>
    </source>
</evidence>
<sequence>MKGVMRFGQLPRQKGKPKPKGQSCPTLAATAQGFKTTFMTSGSWKAGGATGKEEHPLKKKLGLKQGSRTKGLLLKACARALIKGNYQSKRASLSQRAKAAQPWQPLHKGSRPHSRPVLWTTFREGVFGDALDSWEARPRGQGNAPSSRGTSRAVGLTTTRQNDCEGALVI</sequence>
<gene>
    <name evidence="2" type="ORF">MTR67_026058</name>
</gene>
<keyword evidence="3" id="KW-1185">Reference proteome</keyword>
<feature type="compositionally biased region" description="Polar residues" evidence="1">
    <location>
        <begin position="143"/>
        <end position="158"/>
    </location>
</feature>
<feature type="region of interest" description="Disordered" evidence="1">
    <location>
        <begin position="92"/>
        <end position="115"/>
    </location>
</feature>
<dbReference type="EMBL" id="CP133617">
    <property type="protein sequence ID" value="WMV32673.1"/>
    <property type="molecule type" value="Genomic_DNA"/>
</dbReference>
<evidence type="ECO:0000256" key="1">
    <source>
        <dbReference type="SAM" id="MobiDB-lite"/>
    </source>
</evidence>
<feature type="region of interest" description="Disordered" evidence="1">
    <location>
        <begin position="1"/>
        <end position="25"/>
    </location>
</feature>
<accession>A0AAF0R222</accession>
<dbReference type="AlphaFoldDB" id="A0AAF0R222"/>
<dbReference type="Proteomes" id="UP001234989">
    <property type="component" value="Chromosome 6"/>
</dbReference>
<proteinExistence type="predicted"/>
<organism evidence="2 3">
    <name type="scientific">Solanum verrucosum</name>
    <dbReference type="NCBI Taxonomy" id="315347"/>
    <lineage>
        <taxon>Eukaryota</taxon>
        <taxon>Viridiplantae</taxon>
        <taxon>Streptophyta</taxon>
        <taxon>Embryophyta</taxon>
        <taxon>Tracheophyta</taxon>
        <taxon>Spermatophyta</taxon>
        <taxon>Magnoliopsida</taxon>
        <taxon>eudicotyledons</taxon>
        <taxon>Gunneridae</taxon>
        <taxon>Pentapetalae</taxon>
        <taxon>asterids</taxon>
        <taxon>lamiids</taxon>
        <taxon>Solanales</taxon>
        <taxon>Solanaceae</taxon>
        <taxon>Solanoideae</taxon>
        <taxon>Solaneae</taxon>
        <taxon>Solanum</taxon>
    </lineage>
</organism>
<feature type="region of interest" description="Disordered" evidence="1">
    <location>
        <begin position="133"/>
        <end position="158"/>
    </location>
</feature>
<evidence type="ECO:0000313" key="2">
    <source>
        <dbReference type="EMBL" id="WMV32673.1"/>
    </source>
</evidence>